<keyword evidence="4 9" id="KW-0540">Nuclease</keyword>
<keyword evidence="3 9" id="KW-0698">rRNA processing</keyword>
<keyword evidence="7 9" id="KW-0378">Hydrolase</keyword>
<dbReference type="SUPFAM" id="SSF55486">
    <property type="entry name" value="Metalloproteases ('zincins'), catalytic domain"/>
    <property type="match status" value="1"/>
</dbReference>
<dbReference type="HAMAP" id="MF_00009">
    <property type="entry name" value="Endoribonucl_YbeY"/>
    <property type="match status" value="1"/>
</dbReference>
<keyword evidence="2 9" id="KW-0690">Ribosome biogenesis</keyword>
<evidence type="ECO:0000256" key="2">
    <source>
        <dbReference type="ARBA" id="ARBA00022517"/>
    </source>
</evidence>
<dbReference type="EC" id="3.1.-.-" evidence="9"/>
<evidence type="ECO:0000256" key="7">
    <source>
        <dbReference type="ARBA" id="ARBA00022801"/>
    </source>
</evidence>
<keyword evidence="8 9" id="KW-0862">Zinc</keyword>
<dbReference type="InParanoid" id="S0EWU4"/>
<dbReference type="NCBIfam" id="TIGR00043">
    <property type="entry name" value="rRNA maturation RNase YbeY"/>
    <property type="match status" value="1"/>
</dbReference>
<dbReference type="eggNOG" id="COG0319">
    <property type="taxonomic scope" value="Bacteria"/>
</dbReference>
<dbReference type="GO" id="GO:0006364">
    <property type="term" value="P:rRNA processing"/>
    <property type="evidence" value="ECO:0007669"/>
    <property type="project" value="UniProtKB-UniRule"/>
</dbReference>
<dbReference type="PANTHER" id="PTHR46986">
    <property type="entry name" value="ENDORIBONUCLEASE YBEY, CHLOROPLASTIC"/>
    <property type="match status" value="1"/>
</dbReference>
<dbReference type="PANTHER" id="PTHR46986:SF1">
    <property type="entry name" value="ENDORIBONUCLEASE YBEY, CHLOROPLASTIC"/>
    <property type="match status" value="1"/>
</dbReference>
<keyword evidence="5 9" id="KW-0479">Metal-binding</keyword>
<evidence type="ECO:0000256" key="9">
    <source>
        <dbReference type="HAMAP-Rule" id="MF_00009"/>
    </source>
</evidence>
<keyword evidence="11" id="KW-1185">Reference proteome</keyword>
<dbReference type="PROSITE" id="PS01306">
    <property type="entry name" value="UPF0054"/>
    <property type="match status" value="1"/>
</dbReference>
<dbReference type="HOGENOM" id="CLU_106710_3_0_0"/>
<comment type="function">
    <text evidence="9">Single strand-specific metallo-endoribonuclease involved in late-stage 70S ribosome quality control and in maturation of the 3' terminus of the 16S rRNA.</text>
</comment>
<dbReference type="PATRIC" id="fig|1303518.3.peg.994"/>
<accession>S0EWU4</accession>
<evidence type="ECO:0000256" key="6">
    <source>
        <dbReference type="ARBA" id="ARBA00022759"/>
    </source>
</evidence>
<sequence length="120" mass="13063">MSILLTNDTEVHQLNLLYRGKDSPTDVLSFGQYTAPSDRVSLLSTDGLPLLLGDVVISVDTAIRQAQQHSLALADELALLAVHGTLHLLGYEDETEQGAAIMRLKEREILGVSLDPVEKL</sequence>
<name>S0EWU4_CHTCT</name>
<dbReference type="KEGG" id="ccz:CCALI_00984"/>
<feature type="binding site" evidence="9">
    <location>
        <position position="83"/>
    </location>
    <ligand>
        <name>Zn(2+)</name>
        <dbReference type="ChEBI" id="CHEBI:29105"/>
        <note>catalytic</note>
    </ligand>
</feature>
<dbReference type="STRING" id="454171.CP488_00172"/>
<comment type="similarity">
    <text evidence="1 9">Belongs to the endoribonuclease YbeY family.</text>
</comment>
<dbReference type="FunCoup" id="S0EWU4">
    <property type="interactions" value="356"/>
</dbReference>
<proteinExistence type="inferred from homology"/>
<dbReference type="GO" id="GO:0004222">
    <property type="term" value="F:metalloendopeptidase activity"/>
    <property type="evidence" value="ECO:0007669"/>
    <property type="project" value="InterPro"/>
</dbReference>
<reference evidence="11" key="1">
    <citation type="submission" date="2013-03" db="EMBL/GenBank/DDBJ databases">
        <title>Genome sequence of Chthonomonas calidirosea, the first sequenced genome from the Armatimonadetes phylum (formally candidate division OP10).</title>
        <authorList>
            <person name="Lee K.C.Y."/>
            <person name="Morgan X.C."/>
            <person name="Dunfield P.F."/>
            <person name="Tamas I."/>
            <person name="Houghton K.M."/>
            <person name="Vyssotski M."/>
            <person name="Ryan J.L.J."/>
            <person name="Lagutin K."/>
            <person name="McDonald I.R."/>
            <person name="Stott M.B."/>
        </authorList>
    </citation>
    <scope>NUCLEOTIDE SEQUENCE [LARGE SCALE GENOMIC DNA]</scope>
    <source>
        <strain evidence="11">DSM 23976 / ICMP 18418 / T49</strain>
    </source>
</reference>
<organism evidence="10 11">
    <name type="scientific">Chthonomonas calidirosea (strain DSM 23976 / ICMP 18418 / T49)</name>
    <dbReference type="NCBI Taxonomy" id="1303518"/>
    <lineage>
        <taxon>Bacteria</taxon>
        <taxon>Bacillati</taxon>
        <taxon>Armatimonadota</taxon>
        <taxon>Chthonomonadia</taxon>
        <taxon>Chthonomonadales</taxon>
        <taxon>Chthonomonadaceae</taxon>
        <taxon>Chthonomonas</taxon>
    </lineage>
</organism>
<comment type="cofactor">
    <cofactor evidence="9">
        <name>Zn(2+)</name>
        <dbReference type="ChEBI" id="CHEBI:29105"/>
    </cofactor>
    <text evidence="9">Binds 1 zinc ion.</text>
</comment>
<dbReference type="Pfam" id="PF02130">
    <property type="entry name" value="YbeY"/>
    <property type="match status" value="1"/>
</dbReference>
<dbReference type="GO" id="GO:0008270">
    <property type="term" value="F:zinc ion binding"/>
    <property type="evidence" value="ECO:0007669"/>
    <property type="project" value="UniProtKB-UniRule"/>
</dbReference>
<dbReference type="AlphaFoldDB" id="S0EWU4"/>
<keyword evidence="9" id="KW-0963">Cytoplasm</keyword>
<evidence type="ECO:0000256" key="1">
    <source>
        <dbReference type="ARBA" id="ARBA00010875"/>
    </source>
</evidence>
<evidence type="ECO:0000256" key="4">
    <source>
        <dbReference type="ARBA" id="ARBA00022722"/>
    </source>
</evidence>
<dbReference type="InterPro" id="IPR002036">
    <property type="entry name" value="YbeY"/>
</dbReference>
<dbReference type="InterPro" id="IPR020549">
    <property type="entry name" value="YbeY_CS"/>
</dbReference>
<dbReference type="GO" id="GO:0005737">
    <property type="term" value="C:cytoplasm"/>
    <property type="evidence" value="ECO:0007669"/>
    <property type="project" value="UniProtKB-SubCell"/>
</dbReference>
<feature type="binding site" evidence="9">
    <location>
        <position position="93"/>
    </location>
    <ligand>
        <name>Zn(2+)</name>
        <dbReference type="ChEBI" id="CHEBI:29105"/>
        <note>catalytic</note>
    </ligand>
</feature>
<protein>
    <recommendedName>
        <fullName evidence="9">Endoribonuclease YbeY</fullName>
        <ecNumber evidence="9">3.1.-.-</ecNumber>
    </recommendedName>
</protein>
<evidence type="ECO:0000313" key="11">
    <source>
        <dbReference type="Proteomes" id="UP000014227"/>
    </source>
</evidence>
<evidence type="ECO:0000256" key="3">
    <source>
        <dbReference type="ARBA" id="ARBA00022552"/>
    </source>
</evidence>
<comment type="subcellular location">
    <subcellularLocation>
        <location evidence="9">Cytoplasm</location>
    </subcellularLocation>
</comment>
<evidence type="ECO:0000256" key="5">
    <source>
        <dbReference type="ARBA" id="ARBA00022723"/>
    </source>
</evidence>
<dbReference type="EMBL" id="HF951689">
    <property type="protein sequence ID" value="CCW34806.1"/>
    <property type="molecule type" value="Genomic_DNA"/>
</dbReference>
<keyword evidence="6 9" id="KW-0255">Endonuclease</keyword>
<dbReference type="Proteomes" id="UP000014227">
    <property type="component" value="Chromosome I"/>
</dbReference>
<dbReference type="InterPro" id="IPR023091">
    <property type="entry name" value="MetalPrtase_cat_dom_sf_prd"/>
</dbReference>
<feature type="binding site" evidence="9">
    <location>
        <position position="87"/>
    </location>
    <ligand>
        <name>Zn(2+)</name>
        <dbReference type="ChEBI" id="CHEBI:29105"/>
        <note>catalytic</note>
    </ligand>
</feature>
<evidence type="ECO:0000256" key="8">
    <source>
        <dbReference type="ARBA" id="ARBA00022833"/>
    </source>
</evidence>
<dbReference type="Gene3D" id="3.40.390.30">
    <property type="entry name" value="Metalloproteases ('zincins'), catalytic domain"/>
    <property type="match status" value="1"/>
</dbReference>
<evidence type="ECO:0000313" key="10">
    <source>
        <dbReference type="EMBL" id="CCW34806.1"/>
    </source>
</evidence>
<dbReference type="GO" id="GO:0004521">
    <property type="term" value="F:RNA endonuclease activity"/>
    <property type="evidence" value="ECO:0007669"/>
    <property type="project" value="UniProtKB-UniRule"/>
</dbReference>
<gene>
    <name evidence="9" type="primary">ybeY</name>
    <name evidence="10" type="ORF">CCALI_00984</name>
</gene>